<dbReference type="EMBL" id="FNIE01000020">
    <property type="protein sequence ID" value="SDP22823.1"/>
    <property type="molecule type" value="Genomic_DNA"/>
</dbReference>
<dbReference type="RefSeq" id="WP_093787987.1">
    <property type="nucleotide sequence ID" value="NZ_FNIE01000020.1"/>
</dbReference>
<dbReference type="Proteomes" id="UP000199341">
    <property type="component" value="Unassembled WGS sequence"/>
</dbReference>
<keyword evidence="3" id="KW-0378">Hydrolase</keyword>
<dbReference type="InterPro" id="IPR043504">
    <property type="entry name" value="Peptidase_S1_PA_chymotrypsin"/>
</dbReference>
<feature type="transmembrane region" description="Helical" evidence="2">
    <location>
        <begin position="138"/>
        <end position="159"/>
    </location>
</feature>
<dbReference type="GO" id="GO:0006508">
    <property type="term" value="P:proteolysis"/>
    <property type="evidence" value="ECO:0007669"/>
    <property type="project" value="UniProtKB-KW"/>
</dbReference>
<evidence type="ECO:0000313" key="3">
    <source>
        <dbReference type="EMBL" id="SDP22823.1"/>
    </source>
</evidence>
<sequence length="430" mass="41488">MTSESSLPKSPWGETPGDGSQYPHSPVPAGPGYGEQPQPPVVQGSVVGRHDQPYGPYAQADRGAGYPPPPPYGPGGGFGNGFGEGGTPGSGDGSGSGSGDGSGFASGGHGDSGHGPGGYPPPAGDPAPQHRRRAGRPLALFAAVALAAGVIGGGAGALIGRSGGHSTTASTTAAVNAAAINGTVAGVYKAVNPSVVEINATSGEGKSTGAGVIITSDGQIITNNHVIAGSDNVSVTFSSGKTATATVVGTDPKKDLALIKVSGAGKLPAAVLGDSSAVAVGDQVVAIGSPEGLSDTVTSGIVSALNRDVTVPVEDGQSQGEQDQSPFGSGGGGDRWPFSFGGNQYNGSTGSSTTTYKAIQTDASLNPGNSGGALINLSGQIIGINSAMFAGSSDSGSSSSDAGSVGLGFAIPINTVKSDLAHLRAGGDQG</sequence>
<dbReference type="Pfam" id="PF13365">
    <property type="entry name" value="Trypsin_2"/>
    <property type="match status" value="1"/>
</dbReference>
<dbReference type="GO" id="GO:0004252">
    <property type="term" value="F:serine-type endopeptidase activity"/>
    <property type="evidence" value="ECO:0007669"/>
    <property type="project" value="InterPro"/>
</dbReference>
<keyword evidence="2" id="KW-0472">Membrane</keyword>
<accession>A0A1H0QZU7</accession>
<reference evidence="3 4" key="1">
    <citation type="submission" date="2016-10" db="EMBL/GenBank/DDBJ databases">
        <authorList>
            <person name="de Groot N.N."/>
        </authorList>
    </citation>
    <scope>NUCLEOTIDE SEQUENCE [LARGE SCALE GENOMIC DNA]</scope>
    <source>
        <strain evidence="3 4">CGMCC 4.2022</strain>
    </source>
</reference>
<feature type="compositionally biased region" description="Polar residues" evidence="1">
    <location>
        <begin position="316"/>
        <end position="327"/>
    </location>
</feature>
<keyword evidence="4" id="KW-1185">Reference proteome</keyword>
<dbReference type="SUPFAM" id="SSF50494">
    <property type="entry name" value="Trypsin-like serine proteases"/>
    <property type="match status" value="1"/>
</dbReference>
<dbReference type="STRING" id="310781.SAMN05216259_12071"/>
<dbReference type="AlphaFoldDB" id="A0A1H0QZU7"/>
<evidence type="ECO:0000256" key="1">
    <source>
        <dbReference type="SAM" id="MobiDB-lite"/>
    </source>
</evidence>
<name>A0A1H0QZU7_9ACTN</name>
<gene>
    <name evidence="3" type="ORF">SAMN05216259_12071</name>
</gene>
<dbReference type="PRINTS" id="PR00834">
    <property type="entry name" value="PROTEASES2C"/>
</dbReference>
<evidence type="ECO:0000313" key="4">
    <source>
        <dbReference type="Proteomes" id="UP000199341"/>
    </source>
</evidence>
<feature type="region of interest" description="Disordered" evidence="1">
    <location>
        <begin position="1"/>
        <end position="131"/>
    </location>
</feature>
<evidence type="ECO:0000256" key="2">
    <source>
        <dbReference type="SAM" id="Phobius"/>
    </source>
</evidence>
<proteinExistence type="predicted"/>
<protein>
    <submittedName>
        <fullName evidence="3">Putative serine protease PepD</fullName>
    </submittedName>
</protein>
<keyword evidence="2" id="KW-1133">Transmembrane helix</keyword>
<keyword evidence="3" id="KW-0645">Protease</keyword>
<organism evidence="3 4">
    <name type="scientific">Actinacidiphila guanduensis</name>
    <dbReference type="NCBI Taxonomy" id="310781"/>
    <lineage>
        <taxon>Bacteria</taxon>
        <taxon>Bacillati</taxon>
        <taxon>Actinomycetota</taxon>
        <taxon>Actinomycetes</taxon>
        <taxon>Kitasatosporales</taxon>
        <taxon>Streptomycetaceae</taxon>
        <taxon>Actinacidiphila</taxon>
    </lineage>
</organism>
<dbReference type="OrthoDB" id="9758917at2"/>
<dbReference type="InterPro" id="IPR001940">
    <property type="entry name" value="Peptidase_S1C"/>
</dbReference>
<dbReference type="Gene3D" id="2.40.10.10">
    <property type="entry name" value="Trypsin-like serine proteases"/>
    <property type="match status" value="2"/>
</dbReference>
<keyword evidence="2" id="KW-0812">Transmembrane</keyword>
<feature type="region of interest" description="Disordered" evidence="1">
    <location>
        <begin position="312"/>
        <end position="344"/>
    </location>
</feature>
<dbReference type="PANTHER" id="PTHR22939:SF129">
    <property type="entry name" value="SERINE PROTEASE HTRA2, MITOCHONDRIAL"/>
    <property type="match status" value="1"/>
</dbReference>
<dbReference type="PANTHER" id="PTHR22939">
    <property type="entry name" value="SERINE PROTEASE FAMILY S1C HTRA-RELATED"/>
    <property type="match status" value="1"/>
</dbReference>
<dbReference type="InterPro" id="IPR009003">
    <property type="entry name" value="Peptidase_S1_PA"/>
</dbReference>
<feature type="compositionally biased region" description="Gly residues" evidence="1">
    <location>
        <begin position="74"/>
        <end position="117"/>
    </location>
</feature>